<dbReference type="GO" id="GO:0005198">
    <property type="term" value="F:structural molecule activity"/>
    <property type="evidence" value="ECO:0007669"/>
    <property type="project" value="InterPro"/>
</dbReference>
<evidence type="ECO:0000256" key="6">
    <source>
        <dbReference type="ARBA" id="ARBA00022692"/>
    </source>
</evidence>
<dbReference type="PANTHER" id="PTHR12002">
    <property type="entry name" value="CLAUDIN"/>
    <property type="match status" value="1"/>
</dbReference>
<evidence type="ECO:0000256" key="8">
    <source>
        <dbReference type="ARBA" id="ARBA00022989"/>
    </source>
</evidence>
<evidence type="ECO:0000256" key="7">
    <source>
        <dbReference type="ARBA" id="ARBA00022949"/>
    </source>
</evidence>
<dbReference type="GeneTree" id="ENSGT00940000154762"/>
<dbReference type="InterPro" id="IPR004031">
    <property type="entry name" value="PMP22/EMP/MP20/Claudin"/>
</dbReference>
<sequence>MVSAGFQMLGAALGIIGWIGVIVVCALPQWKVTAFISENIMTQNVLEGMWKVCVVQSRGQIQCKVYDSMLDPPQLLHAARAPIIISIMMGLVGILLAVIGGKCVEDERAKSGIGVGLGVVFIIVCVLCLIPVCWSANTIIRHPLQTRSQKMELGATLYIGWGAAALMIMGGGFLCTNCPCKEDNYPTKPSAPKDYV</sequence>
<keyword evidence="5" id="KW-1003">Cell membrane</keyword>
<feature type="transmembrane region" description="Helical" evidence="10">
    <location>
        <begin position="83"/>
        <end position="101"/>
    </location>
</feature>
<reference evidence="11" key="2">
    <citation type="submission" date="2025-08" db="UniProtKB">
        <authorList>
            <consortium name="Ensembl"/>
        </authorList>
    </citation>
    <scope>IDENTIFICATION</scope>
</reference>
<dbReference type="Ensembl" id="ENSHHUT00000059601.1">
    <property type="protein sequence ID" value="ENSHHUP00000057632.1"/>
    <property type="gene ID" value="ENSHHUG00000034327.1"/>
</dbReference>
<evidence type="ECO:0000256" key="10">
    <source>
        <dbReference type="SAM" id="Phobius"/>
    </source>
</evidence>
<dbReference type="InterPro" id="IPR006187">
    <property type="entry name" value="Claudin"/>
</dbReference>
<dbReference type="PRINTS" id="PR01077">
    <property type="entry name" value="CLAUDIN"/>
</dbReference>
<keyword evidence="4" id="KW-0796">Tight junction</keyword>
<proteinExistence type="inferred from homology"/>
<reference evidence="11" key="3">
    <citation type="submission" date="2025-09" db="UniProtKB">
        <authorList>
            <consortium name="Ensembl"/>
        </authorList>
    </citation>
    <scope>IDENTIFICATION</scope>
</reference>
<dbReference type="Pfam" id="PF00822">
    <property type="entry name" value="PMP22_Claudin"/>
    <property type="match status" value="1"/>
</dbReference>
<reference evidence="12" key="1">
    <citation type="submission" date="2018-06" db="EMBL/GenBank/DDBJ databases">
        <title>Genome assembly of Danube salmon.</title>
        <authorList>
            <person name="Macqueen D.J."/>
            <person name="Gundappa M.K."/>
        </authorList>
    </citation>
    <scope>NUCLEOTIDE SEQUENCE [LARGE SCALE GENOMIC DNA]</scope>
</reference>
<evidence type="ECO:0000256" key="3">
    <source>
        <dbReference type="ARBA" id="ARBA00008295"/>
    </source>
</evidence>
<evidence type="ECO:0000313" key="11">
    <source>
        <dbReference type="Ensembl" id="ENSHHUP00000057632.1"/>
    </source>
</evidence>
<protein>
    <submittedName>
        <fullName evidence="11">Claudin a</fullName>
    </submittedName>
</protein>
<dbReference type="GO" id="GO:0005886">
    <property type="term" value="C:plasma membrane"/>
    <property type="evidence" value="ECO:0007669"/>
    <property type="project" value="UniProtKB-SubCell"/>
</dbReference>
<dbReference type="GO" id="GO:0005923">
    <property type="term" value="C:bicellular tight junction"/>
    <property type="evidence" value="ECO:0007669"/>
    <property type="project" value="UniProtKB-SubCell"/>
</dbReference>
<evidence type="ECO:0000256" key="4">
    <source>
        <dbReference type="ARBA" id="ARBA00022427"/>
    </source>
</evidence>
<evidence type="ECO:0000256" key="2">
    <source>
        <dbReference type="ARBA" id="ARBA00004651"/>
    </source>
</evidence>
<dbReference type="AlphaFoldDB" id="A0A4W5P2T7"/>
<feature type="transmembrane region" description="Helical" evidence="10">
    <location>
        <begin position="113"/>
        <end position="134"/>
    </location>
</feature>
<dbReference type="Proteomes" id="UP000314982">
    <property type="component" value="Unassembled WGS sequence"/>
</dbReference>
<accession>A0A4W5P2T7</accession>
<feature type="transmembrane region" description="Helical" evidence="10">
    <location>
        <begin position="6"/>
        <end position="27"/>
    </location>
</feature>
<organism evidence="11 12">
    <name type="scientific">Hucho hucho</name>
    <name type="common">huchen</name>
    <dbReference type="NCBI Taxonomy" id="62062"/>
    <lineage>
        <taxon>Eukaryota</taxon>
        <taxon>Metazoa</taxon>
        <taxon>Chordata</taxon>
        <taxon>Craniata</taxon>
        <taxon>Vertebrata</taxon>
        <taxon>Euteleostomi</taxon>
        <taxon>Actinopterygii</taxon>
        <taxon>Neopterygii</taxon>
        <taxon>Teleostei</taxon>
        <taxon>Protacanthopterygii</taxon>
        <taxon>Salmoniformes</taxon>
        <taxon>Salmonidae</taxon>
        <taxon>Salmoninae</taxon>
        <taxon>Hucho</taxon>
    </lineage>
</organism>
<dbReference type="STRING" id="62062.ENSHHUP00000057632"/>
<comment type="subcellular location">
    <subcellularLocation>
        <location evidence="1">Cell junction</location>
        <location evidence="1">Tight junction</location>
    </subcellularLocation>
    <subcellularLocation>
        <location evidence="2">Cell membrane</location>
        <topology evidence="2">Multi-pass membrane protein</topology>
    </subcellularLocation>
</comment>
<evidence type="ECO:0000256" key="5">
    <source>
        <dbReference type="ARBA" id="ARBA00022475"/>
    </source>
</evidence>
<evidence type="ECO:0000313" key="12">
    <source>
        <dbReference type="Proteomes" id="UP000314982"/>
    </source>
</evidence>
<keyword evidence="8 10" id="KW-1133">Transmembrane helix</keyword>
<comment type="similarity">
    <text evidence="3">Belongs to the claudin family.</text>
</comment>
<keyword evidence="6 10" id="KW-0812">Transmembrane</keyword>
<evidence type="ECO:0000256" key="1">
    <source>
        <dbReference type="ARBA" id="ARBA00004435"/>
    </source>
</evidence>
<keyword evidence="9 10" id="KW-0472">Membrane</keyword>
<keyword evidence="7" id="KW-0965">Cell junction</keyword>
<dbReference type="Gene3D" id="1.20.140.150">
    <property type="match status" value="1"/>
</dbReference>
<name>A0A4W5P2T7_9TELE</name>
<keyword evidence="12" id="KW-1185">Reference proteome</keyword>
<feature type="transmembrane region" description="Helical" evidence="10">
    <location>
        <begin position="155"/>
        <end position="174"/>
    </location>
</feature>
<evidence type="ECO:0000256" key="9">
    <source>
        <dbReference type="ARBA" id="ARBA00023136"/>
    </source>
</evidence>